<dbReference type="EMBL" id="JACXAE010000067">
    <property type="protein sequence ID" value="MBD2774286.1"/>
    <property type="molecule type" value="Genomic_DNA"/>
</dbReference>
<dbReference type="RefSeq" id="WP_190831081.1">
    <property type="nucleotide sequence ID" value="NZ_CAWPPI010000067.1"/>
</dbReference>
<name>A0A8J7C889_9CYAN</name>
<dbReference type="PANTHER" id="PTHR46796:SF6">
    <property type="entry name" value="ARAC SUBFAMILY"/>
    <property type="match status" value="1"/>
</dbReference>
<keyword evidence="2" id="KW-0238">DNA-binding</keyword>
<organism evidence="5 6">
    <name type="scientific">Iningainema tapete BLCC-T55</name>
    <dbReference type="NCBI Taxonomy" id="2748662"/>
    <lineage>
        <taxon>Bacteria</taxon>
        <taxon>Bacillati</taxon>
        <taxon>Cyanobacteriota</taxon>
        <taxon>Cyanophyceae</taxon>
        <taxon>Nostocales</taxon>
        <taxon>Scytonemataceae</taxon>
        <taxon>Iningainema tapete</taxon>
    </lineage>
</organism>
<protein>
    <submittedName>
        <fullName evidence="5">Helix-turn-helix transcriptional regulator</fullName>
    </submittedName>
</protein>
<sequence>MPADKSLIIDVTIKGAIEQIFPRVPLLSSQKVSWSNIHFAQYQQPACRTAEHCFSQHVISIHSGSPVLKRRMLKGGSQTERFQSGEISITPANQHRTVQLYEKAEFIHIYVEPAFITHFAREYVDADRIEILPQFKLHDPLIHSIGEALKAELQTDGLGSRLYIESMANALCAHLLRYHTTKKHQIQDYAGGLPKSKLRQVVEYINDNLAEDLSLRVIASEVGKSQYHFARLFKKSMGVTLHQYVIQCRVKRAEQLLQDDLSLAEVAYSVGFADQSHFTYHFKRLYGVTPASVREK</sequence>
<comment type="caution">
    <text evidence="5">The sequence shown here is derived from an EMBL/GenBank/DDBJ whole genome shotgun (WGS) entry which is preliminary data.</text>
</comment>
<feature type="domain" description="HTH araC/xylS-type" evidence="4">
    <location>
        <begin position="199"/>
        <end position="296"/>
    </location>
</feature>
<evidence type="ECO:0000256" key="2">
    <source>
        <dbReference type="ARBA" id="ARBA00023125"/>
    </source>
</evidence>
<dbReference type="GO" id="GO:0003700">
    <property type="term" value="F:DNA-binding transcription factor activity"/>
    <property type="evidence" value="ECO:0007669"/>
    <property type="project" value="InterPro"/>
</dbReference>
<accession>A0A8J7C889</accession>
<dbReference type="InterPro" id="IPR018062">
    <property type="entry name" value="HTH_AraC-typ_CS"/>
</dbReference>
<dbReference type="GO" id="GO:0043565">
    <property type="term" value="F:sequence-specific DNA binding"/>
    <property type="evidence" value="ECO:0007669"/>
    <property type="project" value="InterPro"/>
</dbReference>
<keyword evidence="3" id="KW-0804">Transcription</keyword>
<evidence type="ECO:0000256" key="3">
    <source>
        <dbReference type="ARBA" id="ARBA00023163"/>
    </source>
</evidence>
<dbReference type="Gene3D" id="1.10.10.60">
    <property type="entry name" value="Homeodomain-like"/>
    <property type="match status" value="2"/>
</dbReference>
<dbReference type="AlphaFoldDB" id="A0A8J7C889"/>
<keyword evidence="6" id="KW-1185">Reference proteome</keyword>
<dbReference type="Proteomes" id="UP000629098">
    <property type="component" value="Unassembled WGS sequence"/>
</dbReference>
<gene>
    <name evidence="5" type="ORF">ICL16_19965</name>
</gene>
<dbReference type="PRINTS" id="PR00032">
    <property type="entry name" value="HTHARAC"/>
</dbReference>
<dbReference type="Pfam" id="PF12833">
    <property type="entry name" value="HTH_18"/>
    <property type="match status" value="1"/>
</dbReference>
<evidence type="ECO:0000256" key="1">
    <source>
        <dbReference type="ARBA" id="ARBA00023015"/>
    </source>
</evidence>
<dbReference type="InterPro" id="IPR009057">
    <property type="entry name" value="Homeodomain-like_sf"/>
</dbReference>
<dbReference type="SMART" id="SM00342">
    <property type="entry name" value="HTH_ARAC"/>
    <property type="match status" value="1"/>
</dbReference>
<dbReference type="InterPro" id="IPR018060">
    <property type="entry name" value="HTH_AraC"/>
</dbReference>
<proteinExistence type="predicted"/>
<keyword evidence="1" id="KW-0805">Transcription regulation</keyword>
<evidence type="ECO:0000313" key="6">
    <source>
        <dbReference type="Proteomes" id="UP000629098"/>
    </source>
</evidence>
<reference evidence="5" key="1">
    <citation type="submission" date="2020-09" db="EMBL/GenBank/DDBJ databases">
        <title>Iningainema tapete sp. nov. (Scytonemataceae, Cyanobacteria) from greenhouses in central Florida (USA) produces two types of nodularin with biosynthetic potential for microcystin-LR and anabaenopeptins.</title>
        <authorList>
            <person name="Berthold D.E."/>
            <person name="Lefler F.W."/>
            <person name="Huang I.-S."/>
            <person name="Abdulla H."/>
            <person name="Zimba P.V."/>
            <person name="Laughinghouse H.D. IV."/>
        </authorList>
    </citation>
    <scope>NUCLEOTIDE SEQUENCE</scope>
    <source>
        <strain evidence="5">BLCCT55</strain>
    </source>
</reference>
<dbReference type="PROSITE" id="PS01124">
    <property type="entry name" value="HTH_ARAC_FAMILY_2"/>
    <property type="match status" value="1"/>
</dbReference>
<evidence type="ECO:0000259" key="4">
    <source>
        <dbReference type="PROSITE" id="PS01124"/>
    </source>
</evidence>
<dbReference type="InterPro" id="IPR050204">
    <property type="entry name" value="AraC_XylS_family_regulators"/>
</dbReference>
<dbReference type="PROSITE" id="PS00041">
    <property type="entry name" value="HTH_ARAC_FAMILY_1"/>
    <property type="match status" value="1"/>
</dbReference>
<evidence type="ECO:0000313" key="5">
    <source>
        <dbReference type="EMBL" id="MBD2774286.1"/>
    </source>
</evidence>
<dbReference type="SUPFAM" id="SSF46689">
    <property type="entry name" value="Homeodomain-like"/>
    <property type="match status" value="2"/>
</dbReference>
<dbReference type="InterPro" id="IPR020449">
    <property type="entry name" value="Tscrpt_reg_AraC-type_HTH"/>
</dbReference>
<dbReference type="PANTHER" id="PTHR46796">
    <property type="entry name" value="HTH-TYPE TRANSCRIPTIONAL ACTIVATOR RHAS-RELATED"/>
    <property type="match status" value="1"/>
</dbReference>